<protein>
    <submittedName>
        <fullName evidence="3">Integrase, catalytic region, zinc finger, CCHC-type, peptidase aspartic, catalytic</fullName>
    </submittedName>
</protein>
<reference evidence="3" key="1">
    <citation type="journal article" date="2019" name="Sci. Rep.">
        <title>Draft genome of Tanacetum cinerariifolium, the natural source of mosquito coil.</title>
        <authorList>
            <person name="Yamashiro T."/>
            <person name="Shiraishi A."/>
            <person name="Satake H."/>
            <person name="Nakayama K."/>
        </authorList>
    </citation>
    <scope>NUCLEOTIDE SEQUENCE</scope>
</reference>
<evidence type="ECO:0000259" key="2">
    <source>
        <dbReference type="Pfam" id="PF13976"/>
    </source>
</evidence>
<feature type="compositionally biased region" description="Polar residues" evidence="1">
    <location>
        <begin position="54"/>
        <end position="68"/>
    </location>
</feature>
<sequence>MHSNARRTLSTKSRTPKSSDTTYVVLKIRFSEKPTQSKTLDTTSVVSKPKIDVGSTSQTKNKVSSASKTNKRNLRDKSLSTYMKNKIRTSRIWQKWFESRPNVVWSPVNTNINVHNSCSSEKPSVSFKKWIVKLPICPYAGSSYVVGLRHNLFCVGQFCDGDLEGAFRSKTCYVRNLEGDDLLTGGRESNLYTISISDMAASSPVCLMAKATSTKSWLWHHRLSHLNFGT</sequence>
<feature type="region of interest" description="Disordered" evidence="1">
    <location>
        <begin position="1"/>
        <end position="20"/>
    </location>
</feature>
<proteinExistence type="predicted"/>
<dbReference type="EMBL" id="BKCJ010004218">
    <property type="protein sequence ID" value="GEU59717.1"/>
    <property type="molecule type" value="Genomic_DNA"/>
</dbReference>
<feature type="region of interest" description="Disordered" evidence="1">
    <location>
        <begin position="51"/>
        <end position="71"/>
    </location>
</feature>
<dbReference type="Pfam" id="PF13976">
    <property type="entry name" value="gag_pre-integrs"/>
    <property type="match status" value="1"/>
</dbReference>
<gene>
    <name evidence="3" type="ORF">Tci_031695</name>
</gene>
<accession>A0A6L2LFK0</accession>
<feature type="domain" description="GAG-pre-integrase" evidence="2">
    <location>
        <begin position="190"/>
        <end position="229"/>
    </location>
</feature>
<organism evidence="3">
    <name type="scientific">Tanacetum cinerariifolium</name>
    <name type="common">Dalmatian daisy</name>
    <name type="synonym">Chrysanthemum cinerariifolium</name>
    <dbReference type="NCBI Taxonomy" id="118510"/>
    <lineage>
        <taxon>Eukaryota</taxon>
        <taxon>Viridiplantae</taxon>
        <taxon>Streptophyta</taxon>
        <taxon>Embryophyta</taxon>
        <taxon>Tracheophyta</taxon>
        <taxon>Spermatophyta</taxon>
        <taxon>Magnoliopsida</taxon>
        <taxon>eudicotyledons</taxon>
        <taxon>Gunneridae</taxon>
        <taxon>Pentapetalae</taxon>
        <taxon>asterids</taxon>
        <taxon>campanulids</taxon>
        <taxon>Asterales</taxon>
        <taxon>Asteraceae</taxon>
        <taxon>Asteroideae</taxon>
        <taxon>Anthemideae</taxon>
        <taxon>Anthemidinae</taxon>
        <taxon>Tanacetum</taxon>
    </lineage>
</organism>
<evidence type="ECO:0000256" key="1">
    <source>
        <dbReference type="SAM" id="MobiDB-lite"/>
    </source>
</evidence>
<name>A0A6L2LFK0_TANCI</name>
<evidence type="ECO:0000313" key="3">
    <source>
        <dbReference type="EMBL" id="GEU59717.1"/>
    </source>
</evidence>
<dbReference type="InterPro" id="IPR025724">
    <property type="entry name" value="GAG-pre-integrase_dom"/>
</dbReference>
<comment type="caution">
    <text evidence="3">The sequence shown here is derived from an EMBL/GenBank/DDBJ whole genome shotgun (WGS) entry which is preliminary data.</text>
</comment>
<dbReference type="AlphaFoldDB" id="A0A6L2LFK0"/>